<dbReference type="InterPro" id="IPR001138">
    <property type="entry name" value="Zn2Cys6_DnaBD"/>
</dbReference>
<dbReference type="Pfam" id="PF11951">
    <property type="entry name" value="Fungal_trans_2"/>
    <property type="match status" value="1"/>
</dbReference>
<dbReference type="PROSITE" id="PS00463">
    <property type="entry name" value="ZN2_CY6_FUNGAL_1"/>
    <property type="match status" value="1"/>
</dbReference>
<dbReference type="SMART" id="SM00066">
    <property type="entry name" value="GAL4"/>
    <property type="match status" value="1"/>
</dbReference>
<dbReference type="GO" id="GO:0008270">
    <property type="term" value="F:zinc ion binding"/>
    <property type="evidence" value="ECO:0007669"/>
    <property type="project" value="InterPro"/>
</dbReference>
<comment type="subcellular location">
    <subcellularLocation>
        <location evidence="1">Nucleus</location>
    </subcellularLocation>
</comment>
<dbReference type="Proteomes" id="UP000663846">
    <property type="component" value="Unassembled WGS sequence"/>
</dbReference>
<protein>
    <recommendedName>
        <fullName evidence="3">Zn(2)-C6 fungal-type domain-containing protein</fullName>
    </recommendedName>
</protein>
<sequence>MSTRSTLGCRRCKTIRKKCDEAKPECFRCLRCRIECRYELVESKGEGFVSRTRPGRRHADELERIKQASLKTTLASPRLVLATPMLSSAPASMDSLESVIPPSAIDPGPLIFGADTRVTQSMLFPQSALVLDPSMAFSYSLPHQPTPTMVTNSETGFYNDLINILPDSNPSTCLQIAQKEPSPQMEDGDEELDVEGVKLIIYATPYLGNPWSNSSIEFVLQNCRPLFELLIARLINALDFQSLLDAMWLPIALFDPLKVAHKTKQDILYQFSLSTTSRSRVLLVAQLMNSLKKNWVLDEQGSTVLGLLRNVILGNMYGCSLQYPISDEARQQASSALGGLLELMFIQVVTSPLSAAIQLREAAAPVFFAACPPPHPPHLLDIFFNPSLDLRHFVVLDIALSVSTGRKTLCSYYVPWSLELSERLLERKDNQGTEWLIGIPEQFVMVLAYMSALREDAQKQAFVHTSSGYAHHAESGLYHTSNDGAFGNAWGSVISPGAAEKLEDDIRRIRILPGESKDPALAITRVVVQECWREVVHIYFYMAICGVSAEDRRVQQSQKKYMRLLNGIKPGRNPDAFLIVPMVIAGLAATKPRYRRDLISRTLGLPECFNPRTVGNDLVRILENVWSRTATEGRPACWDDLSIACRMVTGM</sequence>
<keyword evidence="2" id="KW-0539">Nucleus</keyword>
<dbReference type="CDD" id="cd00067">
    <property type="entry name" value="GAL4"/>
    <property type="match status" value="1"/>
</dbReference>
<accession>A0A8H3B1B0</accession>
<gene>
    <name evidence="4" type="ORF">RDB_LOCUS137132</name>
</gene>
<dbReference type="Pfam" id="PF00172">
    <property type="entry name" value="Zn_clus"/>
    <property type="match status" value="1"/>
</dbReference>
<dbReference type="PANTHER" id="PTHR37534">
    <property type="entry name" value="TRANSCRIPTIONAL ACTIVATOR PROTEIN UGA3"/>
    <property type="match status" value="1"/>
</dbReference>
<feature type="domain" description="Zn(2)-C6 fungal-type" evidence="3">
    <location>
        <begin position="8"/>
        <end position="38"/>
    </location>
</feature>
<evidence type="ECO:0000259" key="3">
    <source>
        <dbReference type="PROSITE" id="PS50048"/>
    </source>
</evidence>
<comment type="caution">
    <text evidence="4">The sequence shown here is derived from an EMBL/GenBank/DDBJ whole genome shotgun (WGS) entry which is preliminary data.</text>
</comment>
<dbReference type="GO" id="GO:0005634">
    <property type="term" value="C:nucleus"/>
    <property type="evidence" value="ECO:0007669"/>
    <property type="project" value="UniProtKB-SubCell"/>
</dbReference>
<dbReference type="AlphaFoldDB" id="A0A8H3B1B0"/>
<dbReference type="EMBL" id="CAJMWS010000460">
    <property type="protein sequence ID" value="CAE6445584.1"/>
    <property type="molecule type" value="Genomic_DNA"/>
</dbReference>
<reference evidence="4" key="1">
    <citation type="submission" date="2021-01" db="EMBL/GenBank/DDBJ databases">
        <authorList>
            <person name="Kaushik A."/>
        </authorList>
    </citation>
    <scope>NUCLEOTIDE SEQUENCE</scope>
    <source>
        <strain evidence="4">AG1-1C</strain>
    </source>
</reference>
<evidence type="ECO:0000256" key="2">
    <source>
        <dbReference type="ARBA" id="ARBA00023242"/>
    </source>
</evidence>
<dbReference type="Gene3D" id="4.10.240.10">
    <property type="entry name" value="Zn(2)-C6 fungal-type DNA-binding domain"/>
    <property type="match status" value="1"/>
</dbReference>
<evidence type="ECO:0000313" key="5">
    <source>
        <dbReference type="Proteomes" id="UP000663846"/>
    </source>
</evidence>
<evidence type="ECO:0000256" key="1">
    <source>
        <dbReference type="ARBA" id="ARBA00004123"/>
    </source>
</evidence>
<proteinExistence type="predicted"/>
<dbReference type="PROSITE" id="PS50048">
    <property type="entry name" value="ZN2_CY6_FUNGAL_2"/>
    <property type="match status" value="1"/>
</dbReference>
<dbReference type="InterPro" id="IPR021858">
    <property type="entry name" value="Fun_TF"/>
</dbReference>
<name>A0A8H3B1B0_9AGAM</name>
<dbReference type="GO" id="GO:0000981">
    <property type="term" value="F:DNA-binding transcription factor activity, RNA polymerase II-specific"/>
    <property type="evidence" value="ECO:0007669"/>
    <property type="project" value="InterPro"/>
</dbReference>
<organism evidence="4 5">
    <name type="scientific">Rhizoctonia solani</name>
    <dbReference type="NCBI Taxonomy" id="456999"/>
    <lineage>
        <taxon>Eukaryota</taxon>
        <taxon>Fungi</taxon>
        <taxon>Dikarya</taxon>
        <taxon>Basidiomycota</taxon>
        <taxon>Agaricomycotina</taxon>
        <taxon>Agaricomycetes</taxon>
        <taxon>Cantharellales</taxon>
        <taxon>Ceratobasidiaceae</taxon>
        <taxon>Rhizoctonia</taxon>
    </lineage>
</organism>
<dbReference type="InterPro" id="IPR036864">
    <property type="entry name" value="Zn2-C6_fun-type_DNA-bd_sf"/>
</dbReference>
<evidence type="ECO:0000313" key="4">
    <source>
        <dbReference type="EMBL" id="CAE6445584.1"/>
    </source>
</evidence>
<dbReference type="PANTHER" id="PTHR37534:SF46">
    <property type="entry name" value="ZN(II)2CYS6 TRANSCRIPTION FACTOR (EUROFUNG)"/>
    <property type="match status" value="1"/>
</dbReference>
<dbReference type="SUPFAM" id="SSF57701">
    <property type="entry name" value="Zn2/Cys6 DNA-binding domain"/>
    <property type="match status" value="1"/>
</dbReference>